<proteinExistence type="predicted"/>
<protein>
    <submittedName>
        <fullName evidence="1">Uncharacterized protein</fullName>
    </submittedName>
</protein>
<evidence type="ECO:0000313" key="2">
    <source>
        <dbReference type="Proteomes" id="UP000219338"/>
    </source>
</evidence>
<sequence>MSIDTSTGVFHVLQVTNYSSAGMPTKNWPLSFIRAPGKRVASPTAADGRVSQDGCLPSPFGTIREKEFYDLLESDTQVCFLLADI</sequence>
<evidence type="ECO:0000313" key="1">
    <source>
        <dbReference type="EMBL" id="SJL12582.1"/>
    </source>
</evidence>
<organism evidence="1 2">
    <name type="scientific">Armillaria ostoyae</name>
    <name type="common">Armillaria root rot fungus</name>
    <dbReference type="NCBI Taxonomy" id="47428"/>
    <lineage>
        <taxon>Eukaryota</taxon>
        <taxon>Fungi</taxon>
        <taxon>Dikarya</taxon>
        <taxon>Basidiomycota</taxon>
        <taxon>Agaricomycotina</taxon>
        <taxon>Agaricomycetes</taxon>
        <taxon>Agaricomycetidae</taxon>
        <taxon>Agaricales</taxon>
        <taxon>Marasmiineae</taxon>
        <taxon>Physalacriaceae</taxon>
        <taxon>Armillaria</taxon>
    </lineage>
</organism>
<name>A0A284RV04_ARMOS</name>
<gene>
    <name evidence="1" type="ORF">ARMOST_16010</name>
</gene>
<reference evidence="2" key="1">
    <citation type="journal article" date="2017" name="Nat. Ecol. Evol.">
        <title>Genome expansion and lineage-specific genetic innovations in the forest pathogenic fungi Armillaria.</title>
        <authorList>
            <person name="Sipos G."/>
            <person name="Prasanna A.N."/>
            <person name="Walter M.C."/>
            <person name="O'Connor E."/>
            <person name="Balint B."/>
            <person name="Krizsan K."/>
            <person name="Kiss B."/>
            <person name="Hess J."/>
            <person name="Varga T."/>
            <person name="Slot J."/>
            <person name="Riley R."/>
            <person name="Boka B."/>
            <person name="Rigling D."/>
            <person name="Barry K."/>
            <person name="Lee J."/>
            <person name="Mihaltcheva S."/>
            <person name="LaButti K."/>
            <person name="Lipzen A."/>
            <person name="Waldron R."/>
            <person name="Moloney N.M."/>
            <person name="Sperisen C."/>
            <person name="Kredics L."/>
            <person name="Vagvoelgyi C."/>
            <person name="Patrignani A."/>
            <person name="Fitzpatrick D."/>
            <person name="Nagy I."/>
            <person name="Doyle S."/>
            <person name="Anderson J.B."/>
            <person name="Grigoriev I.V."/>
            <person name="Gueldener U."/>
            <person name="Muensterkoetter M."/>
            <person name="Nagy L.G."/>
        </authorList>
    </citation>
    <scope>NUCLEOTIDE SEQUENCE [LARGE SCALE GENOMIC DNA]</scope>
    <source>
        <strain evidence="2">C18/9</strain>
    </source>
</reference>
<dbReference type="EMBL" id="FUEG01000017">
    <property type="protein sequence ID" value="SJL12582.1"/>
    <property type="molecule type" value="Genomic_DNA"/>
</dbReference>
<keyword evidence="2" id="KW-1185">Reference proteome</keyword>
<dbReference type="AlphaFoldDB" id="A0A284RV04"/>
<accession>A0A284RV04</accession>
<dbReference type="Proteomes" id="UP000219338">
    <property type="component" value="Unassembled WGS sequence"/>
</dbReference>